<proteinExistence type="predicted"/>
<dbReference type="Proteomes" id="UP000198859">
    <property type="component" value="Chromosome I"/>
</dbReference>
<accession>A0A1H1QB70</accession>
<organism evidence="2 3">
    <name type="scientific">Nocardioides scoriae</name>
    <dbReference type="NCBI Taxonomy" id="642780"/>
    <lineage>
        <taxon>Bacteria</taxon>
        <taxon>Bacillati</taxon>
        <taxon>Actinomycetota</taxon>
        <taxon>Actinomycetes</taxon>
        <taxon>Propionibacteriales</taxon>
        <taxon>Nocardioidaceae</taxon>
        <taxon>Nocardioides</taxon>
    </lineage>
</organism>
<protein>
    <submittedName>
        <fullName evidence="2">Uncharacterized protein</fullName>
    </submittedName>
</protein>
<name>A0A1H1QB70_9ACTN</name>
<dbReference type="AlphaFoldDB" id="A0A1H1QB70"/>
<feature type="region of interest" description="Disordered" evidence="1">
    <location>
        <begin position="250"/>
        <end position="269"/>
    </location>
</feature>
<gene>
    <name evidence="2" type="ORF">SAMN04488570_1366</name>
</gene>
<dbReference type="EMBL" id="LT629757">
    <property type="protein sequence ID" value="SDS20670.1"/>
    <property type="molecule type" value="Genomic_DNA"/>
</dbReference>
<dbReference type="RefSeq" id="WP_091727590.1">
    <property type="nucleotide sequence ID" value="NZ_LT629757.1"/>
</dbReference>
<evidence type="ECO:0000256" key="1">
    <source>
        <dbReference type="SAM" id="MobiDB-lite"/>
    </source>
</evidence>
<evidence type="ECO:0000313" key="3">
    <source>
        <dbReference type="Proteomes" id="UP000198859"/>
    </source>
</evidence>
<keyword evidence="3" id="KW-1185">Reference proteome</keyword>
<reference evidence="3" key="1">
    <citation type="submission" date="2016-10" db="EMBL/GenBank/DDBJ databases">
        <authorList>
            <person name="Varghese N."/>
            <person name="Submissions S."/>
        </authorList>
    </citation>
    <scope>NUCLEOTIDE SEQUENCE [LARGE SCALE GENOMIC DNA]</scope>
    <source>
        <strain evidence="3">DSM 22127</strain>
    </source>
</reference>
<evidence type="ECO:0000313" key="2">
    <source>
        <dbReference type="EMBL" id="SDS20670.1"/>
    </source>
</evidence>
<dbReference type="OrthoDB" id="950695at2"/>
<sequence>MPPTPTVEILDVSPEMAEQWLSRNPNNRNLRGQVIASYARDMAAGSWVTNGETIKISTTGHLLDGQHRLSAVVAAGTTVPMIVVRDIPPEVMPTVDAGAKRTYADALRIQGEENTAALAAVTRRAILWDKGYRTKTGSLSPTATEMSAFLQQHKRLRGSAEVASKLAPKTMLPASIIGLCHWLFSDLDPDEALWFLARLADGDGLAADDPIAALRNRIVKMRVGGGRVNETESMALVVMAWNARRAGETRSKLQLPRGGLTTENFPEPG</sequence>